<dbReference type="OrthoDB" id="2984333at2759"/>
<comment type="subcellular location">
    <subcellularLocation>
        <location evidence="1">Membrane</location>
        <topology evidence="1">Multi-pass membrane protein</topology>
    </subcellularLocation>
</comment>
<dbReference type="InterPro" id="IPR005821">
    <property type="entry name" value="Ion_trans_dom"/>
</dbReference>
<feature type="domain" description="Ion transport" evidence="6">
    <location>
        <begin position="86"/>
        <end position="308"/>
    </location>
</feature>
<name>A0A7J7JVK3_BUGNE</name>
<keyword evidence="2 5" id="KW-0812">Transmembrane</keyword>
<dbReference type="InterPro" id="IPR027359">
    <property type="entry name" value="Volt_channel_dom_sf"/>
</dbReference>
<dbReference type="PANTHER" id="PTHR47077:SF1">
    <property type="entry name" value="CATION CHANNEL SPERM-ASSOCIATED PROTEIN 4"/>
    <property type="match status" value="1"/>
</dbReference>
<dbReference type="SUPFAM" id="SSF81324">
    <property type="entry name" value="Voltage-gated potassium channels"/>
    <property type="match status" value="1"/>
</dbReference>
<dbReference type="AlphaFoldDB" id="A0A7J7JVK3"/>
<evidence type="ECO:0000256" key="1">
    <source>
        <dbReference type="ARBA" id="ARBA00004141"/>
    </source>
</evidence>
<proteinExistence type="predicted"/>
<dbReference type="EMBL" id="VXIV02001768">
    <property type="protein sequence ID" value="KAF6029983.1"/>
    <property type="molecule type" value="Genomic_DNA"/>
</dbReference>
<dbReference type="GO" id="GO:0048240">
    <property type="term" value="P:sperm capacitation"/>
    <property type="evidence" value="ECO:0007669"/>
    <property type="project" value="TreeGrafter"/>
</dbReference>
<dbReference type="GO" id="GO:0036128">
    <property type="term" value="C:CatSper complex"/>
    <property type="evidence" value="ECO:0007669"/>
    <property type="project" value="InterPro"/>
</dbReference>
<accession>A0A7J7JVK3</accession>
<dbReference type="GO" id="GO:0006814">
    <property type="term" value="P:sodium ion transport"/>
    <property type="evidence" value="ECO:0007669"/>
    <property type="project" value="TreeGrafter"/>
</dbReference>
<gene>
    <name evidence="7" type="ORF">EB796_011697</name>
</gene>
<dbReference type="InterPro" id="IPR028744">
    <property type="entry name" value="CatSper4"/>
</dbReference>
<feature type="transmembrane region" description="Helical" evidence="5">
    <location>
        <begin position="275"/>
        <end position="305"/>
    </location>
</feature>
<dbReference type="Pfam" id="PF00520">
    <property type="entry name" value="Ion_trans"/>
    <property type="match status" value="1"/>
</dbReference>
<dbReference type="GO" id="GO:0097228">
    <property type="term" value="C:sperm principal piece"/>
    <property type="evidence" value="ECO:0007669"/>
    <property type="project" value="TreeGrafter"/>
</dbReference>
<dbReference type="GO" id="GO:0030317">
    <property type="term" value="P:flagellated sperm motility"/>
    <property type="evidence" value="ECO:0007669"/>
    <property type="project" value="InterPro"/>
</dbReference>
<feature type="transmembrane region" description="Helical" evidence="5">
    <location>
        <begin position="213"/>
        <end position="233"/>
    </location>
</feature>
<comment type="caution">
    <text evidence="7">The sequence shown here is derived from an EMBL/GenBank/DDBJ whole genome shotgun (WGS) entry which is preliminary data.</text>
</comment>
<evidence type="ECO:0000259" key="6">
    <source>
        <dbReference type="Pfam" id="PF00520"/>
    </source>
</evidence>
<reference evidence="7" key="1">
    <citation type="submission" date="2020-06" db="EMBL/GenBank/DDBJ databases">
        <title>Draft genome of Bugula neritina, a colonial animal packing powerful symbionts and potential medicines.</title>
        <authorList>
            <person name="Rayko M."/>
        </authorList>
    </citation>
    <scope>NUCLEOTIDE SEQUENCE [LARGE SCALE GENOMIC DNA]</scope>
    <source>
        <strain evidence="7">Kwan_BN1</strain>
    </source>
</reference>
<protein>
    <submittedName>
        <fullName evidence="7">CATSPER4</fullName>
    </submittedName>
</protein>
<keyword evidence="3 5" id="KW-1133">Transmembrane helix</keyword>
<feature type="transmembrane region" description="Helical" evidence="5">
    <location>
        <begin position="85"/>
        <end position="104"/>
    </location>
</feature>
<keyword evidence="4 5" id="KW-0472">Membrane</keyword>
<evidence type="ECO:0000256" key="5">
    <source>
        <dbReference type="SAM" id="Phobius"/>
    </source>
</evidence>
<dbReference type="GO" id="GO:0005227">
    <property type="term" value="F:calcium-activated cation channel activity"/>
    <property type="evidence" value="ECO:0007669"/>
    <property type="project" value="InterPro"/>
</dbReference>
<dbReference type="Gene3D" id="1.20.120.350">
    <property type="entry name" value="Voltage-gated potassium channels. Chain C"/>
    <property type="match status" value="1"/>
</dbReference>
<evidence type="ECO:0000256" key="4">
    <source>
        <dbReference type="ARBA" id="ARBA00023136"/>
    </source>
</evidence>
<sequence>MPVRLKGSDEDYLPEVERRFLFDDTAVLEQQQANKTGNGGQTVAKELFKSEQAPLEDIYDIVDRDHADVENEALHNLVATLLPSIVFRGLILLLIIANAIILGIQTDEQLGKEYAYLFSILDQFILTIFVVEILLKWYYGFLIFWKVGWNILDFAIVAALLLIPALQYVGSGRILRILRVLRAARSLRSISGLQGLSLVVQTVIQSLPDMFNIAVVLCIILLVFAVVGITLFGKDIPKYFGNPEKAMFTLFICVTQDGWLNIFEAFKEAGQSQPWIYTVGILYLILAITVGAFVFANLAVAAVVTNLEIAMKEIKAENKSDDALKFIEDEEVSGI</sequence>
<keyword evidence="8" id="KW-1185">Reference proteome</keyword>
<dbReference type="PANTHER" id="PTHR47077">
    <property type="entry name" value="ION_TRANS DOMAIN-CONTAINING PROTEIN"/>
    <property type="match status" value="1"/>
</dbReference>
<dbReference type="GO" id="GO:0001669">
    <property type="term" value="C:acrosomal vesicle"/>
    <property type="evidence" value="ECO:0007669"/>
    <property type="project" value="TreeGrafter"/>
</dbReference>
<evidence type="ECO:0000313" key="8">
    <source>
        <dbReference type="Proteomes" id="UP000593567"/>
    </source>
</evidence>
<dbReference type="Gene3D" id="1.10.287.70">
    <property type="match status" value="1"/>
</dbReference>
<dbReference type="GO" id="GO:0005245">
    <property type="term" value="F:voltage-gated calcium channel activity"/>
    <property type="evidence" value="ECO:0007669"/>
    <property type="project" value="TreeGrafter"/>
</dbReference>
<feature type="transmembrane region" description="Helical" evidence="5">
    <location>
        <begin position="151"/>
        <end position="169"/>
    </location>
</feature>
<feature type="transmembrane region" description="Helical" evidence="5">
    <location>
        <begin position="116"/>
        <end position="139"/>
    </location>
</feature>
<organism evidence="7 8">
    <name type="scientific">Bugula neritina</name>
    <name type="common">Brown bryozoan</name>
    <name type="synonym">Sertularia neritina</name>
    <dbReference type="NCBI Taxonomy" id="10212"/>
    <lineage>
        <taxon>Eukaryota</taxon>
        <taxon>Metazoa</taxon>
        <taxon>Spiralia</taxon>
        <taxon>Lophotrochozoa</taxon>
        <taxon>Bryozoa</taxon>
        <taxon>Gymnolaemata</taxon>
        <taxon>Cheilostomatida</taxon>
        <taxon>Flustrina</taxon>
        <taxon>Buguloidea</taxon>
        <taxon>Bugulidae</taxon>
        <taxon>Bugula</taxon>
    </lineage>
</organism>
<evidence type="ECO:0000313" key="7">
    <source>
        <dbReference type="EMBL" id="KAF6029983.1"/>
    </source>
</evidence>
<dbReference type="Proteomes" id="UP000593567">
    <property type="component" value="Unassembled WGS sequence"/>
</dbReference>
<evidence type="ECO:0000256" key="3">
    <source>
        <dbReference type="ARBA" id="ARBA00022989"/>
    </source>
</evidence>
<evidence type="ECO:0000256" key="2">
    <source>
        <dbReference type="ARBA" id="ARBA00022692"/>
    </source>
</evidence>